<dbReference type="RefSeq" id="WP_014296215.1">
    <property type="nucleotide sequence ID" value="NC_016751.1"/>
</dbReference>
<accession>H2J6F8</accession>
<proteinExistence type="predicted"/>
<protein>
    <submittedName>
        <fullName evidence="1">Uncharacterized protein</fullName>
    </submittedName>
</protein>
<reference evidence="1 2" key="1">
    <citation type="journal article" date="2012" name="J. Bacteriol.">
        <title>Complete Genome Sequence of the Thermophilic, Piezophilic, Heterotrophic Bacterium Marinitoga piezophila KA3.</title>
        <authorList>
            <person name="Lucas S."/>
            <person name="Han J."/>
            <person name="Lapidus A."/>
            <person name="Cheng J.F."/>
            <person name="Goodwin L.A."/>
            <person name="Pitluck S."/>
            <person name="Peters L."/>
            <person name="Mikhailova N."/>
            <person name="Teshima H."/>
            <person name="Detter J.C."/>
            <person name="Han C."/>
            <person name="Tapia R."/>
            <person name="Land M."/>
            <person name="Hauser L."/>
            <person name="Kyrpides N.C."/>
            <person name="Ivanova N."/>
            <person name="Pagani I."/>
            <person name="Vannier P."/>
            <person name="Oger P."/>
            <person name="Bartlett D.H."/>
            <person name="Noll K.M."/>
            <person name="Woyke T."/>
            <person name="Jebbar M."/>
        </authorList>
    </citation>
    <scope>NUCLEOTIDE SEQUENCE [LARGE SCALE GENOMIC DNA]</scope>
    <source>
        <strain evidence="2">DSM 14283 / JCM 11233 / KA3</strain>
    </source>
</reference>
<gene>
    <name evidence="1" type="ordered locus">Marpi_0706</name>
</gene>
<dbReference type="HOGENOM" id="CLU_2991422_0_0_0"/>
<keyword evidence="2" id="KW-1185">Reference proteome</keyword>
<name>H2J6F8_MARPK</name>
<sequence length="57" mass="6805">MDYQKKNINILSQYDFLKTLKDIENEEVLKDFTKKRFFNSIENANKESESDKIKSKG</sequence>
<evidence type="ECO:0000313" key="1">
    <source>
        <dbReference type="EMBL" id="AEX85143.1"/>
    </source>
</evidence>
<dbReference type="EMBL" id="CP003257">
    <property type="protein sequence ID" value="AEX85143.1"/>
    <property type="molecule type" value="Genomic_DNA"/>
</dbReference>
<reference evidence="2" key="2">
    <citation type="submission" date="2012-01" db="EMBL/GenBank/DDBJ databases">
        <title>Complete sequence of chromosome of Marinitoga piezophila KA3.</title>
        <authorList>
            <person name="Lucas S."/>
            <person name="Han J."/>
            <person name="Lapidus A."/>
            <person name="Cheng J.-F."/>
            <person name="Goodwin L."/>
            <person name="Pitluck S."/>
            <person name="Peters L."/>
            <person name="Mikhailova N."/>
            <person name="Teshima H."/>
            <person name="Detter J.C."/>
            <person name="Han C."/>
            <person name="Tapia R."/>
            <person name="Land M."/>
            <person name="Hauser L."/>
            <person name="Kyrpides N."/>
            <person name="Ivanova N."/>
            <person name="Pagani I."/>
            <person name="Jebbar M."/>
            <person name="Vannier P."/>
            <person name="Oger P."/>
            <person name="Cario A."/>
            <person name="Bartlett D."/>
            <person name="Noll K.M."/>
            <person name="Woyke T."/>
        </authorList>
    </citation>
    <scope>NUCLEOTIDE SEQUENCE [LARGE SCALE GENOMIC DNA]</scope>
    <source>
        <strain evidence="2">DSM 14283 / JCM 11233 / KA3</strain>
    </source>
</reference>
<evidence type="ECO:0000313" key="2">
    <source>
        <dbReference type="Proteomes" id="UP000007161"/>
    </source>
</evidence>
<dbReference type="Proteomes" id="UP000007161">
    <property type="component" value="Chromosome"/>
</dbReference>
<organism evidence="1 2">
    <name type="scientific">Marinitoga piezophila (strain DSM 14283 / JCM 11233 / KA3)</name>
    <dbReference type="NCBI Taxonomy" id="443254"/>
    <lineage>
        <taxon>Bacteria</taxon>
        <taxon>Thermotogati</taxon>
        <taxon>Thermotogota</taxon>
        <taxon>Thermotogae</taxon>
        <taxon>Petrotogales</taxon>
        <taxon>Petrotogaceae</taxon>
        <taxon>Marinitoga</taxon>
    </lineage>
</organism>
<dbReference type="AlphaFoldDB" id="H2J6F8"/>
<dbReference type="KEGG" id="mpz:Marpi_0706"/>